<dbReference type="Proteomes" id="UP000030428">
    <property type="component" value="Unassembled WGS sequence"/>
</dbReference>
<gene>
    <name evidence="1" type="ORF">PN36_06600</name>
</gene>
<evidence type="ECO:0000313" key="2">
    <source>
        <dbReference type="Proteomes" id="UP000030428"/>
    </source>
</evidence>
<dbReference type="EMBL" id="JSZA02000019">
    <property type="protein sequence ID" value="TGO03417.1"/>
    <property type="molecule type" value="Genomic_DNA"/>
</dbReference>
<dbReference type="Gene3D" id="3.40.50.1010">
    <property type="entry name" value="5'-nuclease"/>
    <property type="match status" value="1"/>
</dbReference>
<evidence type="ECO:0000313" key="1">
    <source>
        <dbReference type="EMBL" id="TGO03417.1"/>
    </source>
</evidence>
<dbReference type="AlphaFoldDB" id="A0A4E0QRU8"/>
<reference evidence="1 2" key="1">
    <citation type="journal article" date="2016" name="Front. Microbiol.">
        <title>Single-Cell (Meta-)Genomics of a Dimorphic Candidatus Thiomargarita nelsonii Reveals Genomic Plasticity.</title>
        <authorList>
            <person name="Flood B.E."/>
            <person name="Fliss P."/>
            <person name="Jones D.S."/>
            <person name="Dick G.J."/>
            <person name="Jain S."/>
            <person name="Kaster A.K."/>
            <person name="Winkel M."/>
            <person name="Mussmann M."/>
            <person name="Bailey J."/>
        </authorList>
    </citation>
    <scope>NUCLEOTIDE SEQUENCE [LARGE SCALE GENOMIC DNA]</scope>
    <source>
        <strain evidence="1">Hydrate Ridge</strain>
    </source>
</reference>
<sequence>MCYLLVCWHHVFFLVPLLRKGMHARTLRVLQACALIAYFRHEQGGDKLRELLKTQNNRFFMHSINLGEVYYDTLRVSGFDKAQ</sequence>
<keyword evidence="2" id="KW-1185">Reference proteome</keyword>
<protein>
    <submittedName>
        <fullName evidence="1">Uncharacterized protein</fullName>
    </submittedName>
</protein>
<accession>A0A4E0QRU8</accession>
<proteinExistence type="predicted"/>
<comment type="caution">
    <text evidence="1">The sequence shown here is derived from an EMBL/GenBank/DDBJ whole genome shotgun (WGS) entry which is preliminary data.</text>
</comment>
<name>A0A4E0QRU8_9GAMM</name>
<organism evidence="1 2">
    <name type="scientific">Candidatus Thiomargarita nelsonii</name>
    <dbReference type="NCBI Taxonomy" id="1003181"/>
    <lineage>
        <taxon>Bacteria</taxon>
        <taxon>Pseudomonadati</taxon>
        <taxon>Pseudomonadota</taxon>
        <taxon>Gammaproteobacteria</taxon>
        <taxon>Thiotrichales</taxon>
        <taxon>Thiotrichaceae</taxon>
        <taxon>Thiomargarita</taxon>
    </lineage>
</organism>